<reference evidence="2" key="2">
    <citation type="submission" date="2020-11" db="EMBL/GenBank/DDBJ databases">
        <authorList>
            <person name="McCartney M.A."/>
            <person name="Auch B."/>
            <person name="Kono T."/>
            <person name="Mallez S."/>
            <person name="Becker A."/>
            <person name="Gohl D.M."/>
            <person name="Silverstein K.A.T."/>
            <person name="Koren S."/>
            <person name="Bechman K.B."/>
            <person name="Herman A."/>
            <person name="Abrahante J.E."/>
            <person name="Garbe J."/>
        </authorList>
    </citation>
    <scope>NUCLEOTIDE SEQUENCE</scope>
    <source>
        <strain evidence="2">Duluth1</strain>
        <tissue evidence="2">Whole animal</tissue>
    </source>
</reference>
<proteinExistence type="predicted"/>
<dbReference type="AlphaFoldDB" id="A0A9D4MW04"/>
<name>A0A9D4MW04_DREPO</name>
<reference evidence="2" key="1">
    <citation type="journal article" date="2019" name="bioRxiv">
        <title>The Genome of the Zebra Mussel, Dreissena polymorpha: A Resource for Invasive Species Research.</title>
        <authorList>
            <person name="McCartney M.A."/>
            <person name="Auch B."/>
            <person name="Kono T."/>
            <person name="Mallez S."/>
            <person name="Zhang Y."/>
            <person name="Obille A."/>
            <person name="Becker A."/>
            <person name="Abrahante J.E."/>
            <person name="Garbe J."/>
            <person name="Badalamenti J.P."/>
            <person name="Herman A."/>
            <person name="Mangelson H."/>
            <person name="Liachko I."/>
            <person name="Sullivan S."/>
            <person name="Sone E.D."/>
            <person name="Koren S."/>
            <person name="Silverstein K.A.T."/>
            <person name="Beckman K.B."/>
            <person name="Gohl D.M."/>
        </authorList>
    </citation>
    <scope>NUCLEOTIDE SEQUENCE</scope>
    <source>
        <strain evidence="2">Duluth1</strain>
        <tissue evidence="2">Whole animal</tissue>
    </source>
</reference>
<dbReference type="Proteomes" id="UP000828390">
    <property type="component" value="Unassembled WGS sequence"/>
</dbReference>
<evidence type="ECO:0000313" key="2">
    <source>
        <dbReference type="EMBL" id="KAH3882789.1"/>
    </source>
</evidence>
<evidence type="ECO:0000256" key="1">
    <source>
        <dbReference type="SAM" id="SignalP"/>
    </source>
</evidence>
<accession>A0A9D4MW04</accession>
<feature type="chain" id="PRO_5038461655" description="Secreted protein" evidence="1">
    <location>
        <begin position="23"/>
        <end position="73"/>
    </location>
</feature>
<keyword evidence="1" id="KW-0732">Signal</keyword>
<evidence type="ECO:0008006" key="4">
    <source>
        <dbReference type="Google" id="ProtNLM"/>
    </source>
</evidence>
<feature type="signal peptide" evidence="1">
    <location>
        <begin position="1"/>
        <end position="22"/>
    </location>
</feature>
<organism evidence="2 3">
    <name type="scientific">Dreissena polymorpha</name>
    <name type="common">Zebra mussel</name>
    <name type="synonym">Mytilus polymorpha</name>
    <dbReference type="NCBI Taxonomy" id="45954"/>
    <lineage>
        <taxon>Eukaryota</taxon>
        <taxon>Metazoa</taxon>
        <taxon>Spiralia</taxon>
        <taxon>Lophotrochozoa</taxon>
        <taxon>Mollusca</taxon>
        <taxon>Bivalvia</taxon>
        <taxon>Autobranchia</taxon>
        <taxon>Heteroconchia</taxon>
        <taxon>Euheterodonta</taxon>
        <taxon>Imparidentia</taxon>
        <taxon>Neoheterodontei</taxon>
        <taxon>Myida</taxon>
        <taxon>Dreissenoidea</taxon>
        <taxon>Dreissenidae</taxon>
        <taxon>Dreissena</taxon>
    </lineage>
</organism>
<sequence length="73" mass="7754">MMAVVSTLTAHLGAMCVWLVVAIPDRWVSSGYSGFSPPLKTTHIEKAFRNKYLAGNCSCISKFVTTFAGLGGG</sequence>
<comment type="caution">
    <text evidence="2">The sequence shown here is derived from an EMBL/GenBank/DDBJ whole genome shotgun (WGS) entry which is preliminary data.</text>
</comment>
<dbReference type="EMBL" id="JAIWYP010000001">
    <property type="protein sequence ID" value="KAH3882789.1"/>
    <property type="molecule type" value="Genomic_DNA"/>
</dbReference>
<protein>
    <recommendedName>
        <fullName evidence="4">Secreted protein</fullName>
    </recommendedName>
</protein>
<keyword evidence="3" id="KW-1185">Reference proteome</keyword>
<gene>
    <name evidence="2" type="ORF">DPMN_006734</name>
</gene>
<evidence type="ECO:0000313" key="3">
    <source>
        <dbReference type="Proteomes" id="UP000828390"/>
    </source>
</evidence>